<reference evidence="4" key="1">
    <citation type="journal article" date="2019" name="Int. J. Syst. Evol. Microbiol.">
        <title>The Global Catalogue of Microorganisms (GCM) 10K type strain sequencing project: providing services to taxonomists for standard genome sequencing and annotation.</title>
        <authorList>
            <consortium name="The Broad Institute Genomics Platform"/>
            <consortium name="The Broad Institute Genome Sequencing Center for Infectious Disease"/>
            <person name="Wu L."/>
            <person name="Ma J."/>
        </authorList>
    </citation>
    <scope>NUCLEOTIDE SEQUENCE [LARGE SCALE GENOMIC DNA]</scope>
    <source>
        <strain evidence="4">CCUG 56752</strain>
    </source>
</reference>
<comment type="caution">
    <text evidence="3">The sequence shown here is derived from an EMBL/GenBank/DDBJ whole genome shotgun (WGS) entry which is preliminary data.</text>
</comment>
<dbReference type="RefSeq" id="WP_379657825.1">
    <property type="nucleotide sequence ID" value="NZ_JBHTIV010000008.1"/>
</dbReference>
<dbReference type="Gene3D" id="3.40.1440.10">
    <property type="entry name" value="GIY-YIG endonuclease"/>
    <property type="match status" value="1"/>
</dbReference>
<sequence>MKSYFVYIIKCSDQTYYTGMTNNIGRRWQEHCYSEENKEAYTYKRKPLELVFYETFSDVKQAFEFERKLKKWSRLKKEALINRNWDRLKNLAECKNDSHSKFKDQS</sequence>
<evidence type="ECO:0000313" key="4">
    <source>
        <dbReference type="Proteomes" id="UP001597049"/>
    </source>
</evidence>
<evidence type="ECO:0000313" key="3">
    <source>
        <dbReference type="EMBL" id="MFD0932501.1"/>
    </source>
</evidence>
<dbReference type="InterPro" id="IPR000305">
    <property type="entry name" value="GIY-YIG_endonuc"/>
</dbReference>
<name>A0ABW3GUM1_9FLAO</name>
<accession>A0ABW3GUM1</accession>
<dbReference type="InterPro" id="IPR050190">
    <property type="entry name" value="UPF0213_domain"/>
</dbReference>
<protein>
    <submittedName>
        <fullName evidence="3">GIY-YIG nuclease family protein</fullName>
    </submittedName>
</protein>
<evidence type="ECO:0000259" key="2">
    <source>
        <dbReference type="PROSITE" id="PS50164"/>
    </source>
</evidence>
<evidence type="ECO:0000256" key="1">
    <source>
        <dbReference type="ARBA" id="ARBA00007435"/>
    </source>
</evidence>
<dbReference type="EMBL" id="JBHTIV010000008">
    <property type="protein sequence ID" value="MFD0932501.1"/>
    <property type="molecule type" value="Genomic_DNA"/>
</dbReference>
<dbReference type="CDD" id="cd10456">
    <property type="entry name" value="GIY-YIG_UPF0213"/>
    <property type="match status" value="1"/>
</dbReference>
<dbReference type="PANTHER" id="PTHR34477:SF1">
    <property type="entry name" value="UPF0213 PROTEIN YHBQ"/>
    <property type="match status" value="1"/>
</dbReference>
<comment type="similarity">
    <text evidence="1">Belongs to the UPF0213 family.</text>
</comment>
<dbReference type="Pfam" id="PF01541">
    <property type="entry name" value="GIY-YIG"/>
    <property type="match status" value="1"/>
</dbReference>
<dbReference type="Proteomes" id="UP001597049">
    <property type="component" value="Unassembled WGS sequence"/>
</dbReference>
<dbReference type="SUPFAM" id="SSF82771">
    <property type="entry name" value="GIY-YIG endonuclease"/>
    <property type="match status" value="1"/>
</dbReference>
<dbReference type="PROSITE" id="PS50164">
    <property type="entry name" value="GIY_YIG"/>
    <property type="match status" value="1"/>
</dbReference>
<proteinExistence type="inferred from homology"/>
<gene>
    <name evidence="3" type="ORF">ACFQ0R_07810</name>
</gene>
<dbReference type="InterPro" id="IPR035901">
    <property type="entry name" value="GIY-YIG_endonuc_sf"/>
</dbReference>
<keyword evidence="4" id="KW-1185">Reference proteome</keyword>
<dbReference type="SMART" id="SM00465">
    <property type="entry name" value="GIYc"/>
    <property type="match status" value="1"/>
</dbReference>
<organism evidence="3 4">
    <name type="scientific">Psychroflexus salinarum</name>
    <dbReference type="NCBI Taxonomy" id="546024"/>
    <lineage>
        <taxon>Bacteria</taxon>
        <taxon>Pseudomonadati</taxon>
        <taxon>Bacteroidota</taxon>
        <taxon>Flavobacteriia</taxon>
        <taxon>Flavobacteriales</taxon>
        <taxon>Flavobacteriaceae</taxon>
        <taxon>Psychroflexus</taxon>
    </lineage>
</organism>
<dbReference type="PANTHER" id="PTHR34477">
    <property type="entry name" value="UPF0213 PROTEIN YHBQ"/>
    <property type="match status" value="1"/>
</dbReference>
<feature type="domain" description="GIY-YIG" evidence="2">
    <location>
        <begin position="2"/>
        <end position="79"/>
    </location>
</feature>